<protein>
    <submittedName>
        <fullName evidence="2">Uncharacterized protein</fullName>
    </submittedName>
</protein>
<proteinExistence type="predicted"/>
<feature type="coiled-coil region" evidence="1">
    <location>
        <begin position="89"/>
        <end position="128"/>
    </location>
</feature>
<sequence length="166" mass="19391">MFKQIFDKTNGTPKLIQSVVDEETGVECFVYDESKYTEEMPPSELYEPISYKNGKWQGISYEEWDYNRSVEEDEEEKAPYEPNASEIMLAKAQMQVTKTANQLMKSEKEQASLALELIKKEKRLEQNEIIQAQTMKELTVKEKRLKDMELQQAKTMLEITKMKGSN</sequence>
<reference evidence="2" key="1">
    <citation type="submission" date="2019-11" db="EMBL/GenBank/DDBJ databases">
        <authorList>
            <person name="Feng L."/>
        </authorList>
    </citation>
    <scope>NUCLEOTIDE SEQUENCE</scope>
    <source>
        <strain evidence="2">SsimulansLFYP27</strain>
    </source>
</reference>
<evidence type="ECO:0000313" key="2">
    <source>
        <dbReference type="EMBL" id="VYT97502.1"/>
    </source>
</evidence>
<dbReference type="EMBL" id="CACRUO010000027">
    <property type="protein sequence ID" value="VYT97502.1"/>
    <property type="molecule type" value="Genomic_DNA"/>
</dbReference>
<gene>
    <name evidence="2" type="ORF">SSLFYP27_01101</name>
</gene>
<keyword evidence="1" id="KW-0175">Coiled coil</keyword>
<dbReference type="RefSeq" id="WP_156666651.1">
    <property type="nucleotide sequence ID" value="NZ_CACRUO010000027.1"/>
</dbReference>
<organism evidence="2">
    <name type="scientific">Staphylococcus simulans</name>
    <dbReference type="NCBI Taxonomy" id="1286"/>
    <lineage>
        <taxon>Bacteria</taxon>
        <taxon>Bacillati</taxon>
        <taxon>Bacillota</taxon>
        <taxon>Bacilli</taxon>
        <taxon>Bacillales</taxon>
        <taxon>Staphylococcaceae</taxon>
        <taxon>Staphylococcus</taxon>
    </lineage>
</organism>
<accession>A0A6N3BB87</accession>
<evidence type="ECO:0000256" key="1">
    <source>
        <dbReference type="SAM" id="Coils"/>
    </source>
</evidence>
<dbReference type="AlphaFoldDB" id="A0A6N3BB87"/>
<name>A0A6N3BB87_STASI</name>